<dbReference type="Proteomes" id="UP000001471">
    <property type="component" value="Unassembled WGS sequence"/>
</dbReference>
<sequence>MADVGSILNLRVRLVTARVDAIGGNAVALLWDMPQRARRHLRSIVATTTYN</sequence>
<evidence type="ECO:0000313" key="1">
    <source>
        <dbReference type="EMBL" id="EDU40998.1"/>
    </source>
</evidence>
<dbReference type="InParanoid" id="B2VWJ8"/>
<proteinExistence type="predicted"/>
<protein>
    <submittedName>
        <fullName evidence="1">Uncharacterized protein</fullName>
    </submittedName>
</protein>
<name>B2VWJ8_PYRTR</name>
<reference evidence="2" key="1">
    <citation type="journal article" date="2013" name="G3 (Bethesda)">
        <title>Comparative genomics of a plant-pathogenic fungus, Pyrenophora tritici-repentis, reveals transduplication and the impact of repeat elements on pathogenicity and population divergence.</title>
        <authorList>
            <person name="Manning V.A."/>
            <person name="Pandelova I."/>
            <person name="Dhillon B."/>
            <person name="Wilhelm L.J."/>
            <person name="Goodwin S.B."/>
            <person name="Berlin A.M."/>
            <person name="Figueroa M."/>
            <person name="Freitag M."/>
            <person name="Hane J.K."/>
            <person name="Henrissat B."/>
            <person name="Holman W.H."/>
            <person name="Kodira C.D."/>
            <person name="Martin J."/>
            <person name="Oliver R.P."/>
            <person name="Robbertse B."/>
            <person name="Schackwitz W."/>
            <person name="Schwartz D.C."/>
            <person name="Spatafora J.W."/>
            <person name="Turgeon B.G."/>
            <person name="Yandava C."/>
            <person name="Young S."/>
            <person name="Zhou S."/>
            <person name="Zeng Q."/>
            <person name="Grigoriev I.V."/>
            <person name="Ma L.-J."/>
            <person name="Ciuffetti L.M."/>
        </authorList>
    </citation>
    <scope>NUCLEOTIDE SEQUENCE [LARGE SCALE GENOMIC DNA]</scope>
    <source>
        <strain evidence="2">Pt-1C-BFP</strain>
    </source>
</reference>
<dbReference type="AlphaFoldDB" id="B2VWJ8"/>
<dbReference type="HOGENOM" id="CLU_3107471_0_0_1"/>
<organism evidence="1 2">
    <name type="scientific">Pyrenophora tritici-repentis (strain Pt-1C-BFP)</name>
    <name type="common">Wheat tan spot fungus</name>
    <name type="synonym">Drechslera tritici-repentis</name>
    <dbReference type="NCBI Taxonomy" id="426418"/>
    <lineage>
        <taxon>Eukaryota</taxon>
        <taxon>Fungi</taxon>
        <taxon>Dikarya</taxon>
        <taxon>Ascomycota</taxon>
        <taxon>Pezizomycotina</taxon>
        <taxon>Dothideomycetes</taxon>
        <taxon>Pleosporomycetidae</taxon>
        <taxon>Pleosporales</taxon>
        <taxon>Pleosporineae</taxon>
        <taxon>Pleosporaceae</taxon>
        <taxon>Pyrenophora</taxon>
    </lineage>
</organism>
<evidence type="ECO:0000313" key="2">
    <source>
        <dbReference type="Proteomes" id="UP000001471"/>
    </source>
</evidence>
<gene>
    <name evidence="1" type="ORF">PTRG_01560</name>
</gene>
<accession>B2VWJ8</accession>
<dbReference type="EMBL" id="DS231615">
    <property type="protein sequence ID" value="EDU40998.1"/>
    <property type="molecule type" value="Genomic_DNA"/>
</dbReference>